<proteinExistence type="inferred from homology"/>
<dbReference type="EC" id="1.7.-.-" evidence="4"/>
<protein>
    <submittedName>
        <fullName evidence="4">FMN-dependent NADH-azoreductase</fullName>
        <ecNumber evidence="4">1.7.-.-</ecNumber>
    </submittedName>
</protein>
<comment type="similarity">
    <text evidence="1">Belongs to the NAD(P)H dehydrogenase (quinone) family.</text>
</comment>
<accession>A0A2R8AMN3</accession>
<evidence type="ECO:0000259" key="3">
    <source>
        <dbReference type="Pfam" id="PF02525"/>
    </source>
</evidence>
<dbReference type="PANTHER" id="PTHR10204">
    <property type="entry name" value="NAD P H OXIDOREDUCTASE-RELATED"/>
    <property type="match status" value="1"/>
</dbReference>
<reference evidence="4 5" key="1">
    <citation type="submission" date="2018-03" db="EMBL/GenBank/DDBJ databases">
        <authorList>
            <person name="Keele B.F."/>
        </authorList>
    </citation>
    <scope>NUCLEOTIDE SEQUENCE [LARGE SCALE GENOMIC DNA]</scope>
    <source>
        <strain evidence="4 5">CECT 8811</strain>
    </source>
</reference>
<gene>
    <name evidence="4" type="primary">azoR_2</name>
    <name evidence="4" type="ORF">ALP8811_02170</name>
</gene>
<dbReference type="Proteomes" id="UP000244911">
    <property type="component" value="Unassembled WGS sequence"/>
</dbReference>
<keyword evidence="5" id="KW-1185">Reference proteome</keyword>
<keyword evidence="2 4" id="KW-0560">Oxidoreductase</keyword>
<dbReference type="PANTHER" id="PTHR10204:SF34">
    <property type="entry name" value="NAD(P)H DEHYDROGENASE [QUINONE] 1 ISOFORM 1"/>
    <property type="match status" value="1"/>
</dbReference>
<dbReference type="EMBL" id="OMOI01000001">
    <property type="protein sequence ID" value="SPF77147.1"/>
    <property type="molecule type" value="Genomic_DNA"/>
</dbReference>
<dbReference type="SUPFAM" id="SSF52218">
    <property type="entry name" value="Flavoproteins"/>
    <property type="match status" value="1"/>
</dbReference>
<dbReference type="AlphaFoldDB" id="A0A2R8AMN3"/>
<evidence type="ECO:0000256" key="2">
    <source>
        <dbReference type="ARBA" id="ARBA00023002"/>
    </source>
</evidence>
<dbReference type="InterPro" id="IPR003680">
    <property type="entry name" value="Flavodoxin_fold"/>
</dbReference>
<dbReference type="RefSeq" id="WP_108857100.1">
    <property type="nucleotide sequence ID" value="NZ_OMOI01000001.1"/>
</dbReference>
<name>A0A2R8AMN3_9RHOB</name>
<evidence type="ECO:0000313" key="5">
    <source>
        <dbReference type="Proteomes" id="UP000244911"/>
    </source>
</evidence>
<dbReference type="InterPro" id="IPR029039">
    <property type="entry name" value="Flavoprotein-like_sf"/>
</dbReference>
<feature type="domain" description="Flavodoxin-like fold" evidence="3">
    <location>
        <begin position="8"/>
        <end position="200"/>
    </location>
</feature>
<evidence type="ECO:0000313" key="4">
    <source>
        <dbReference type="EMBL" id="SPF77147.1"/>
    </source>
</evidence>
<dbReference type="GO" id="GO:0003955">
    <property type="term" value="F:NAD(P)H dehydrogenase (quinone) activity"/>
    <property type="evidence" value="ECO:0007669"/>
    <property type="project" value="TreeGrafter"/>
</dbReference>
<dbReference type="InterPro" id="IPR051545">
    <property type="entry name" value="NAD(P)H_dehydrogenase_qn"/>
</dbReference>
<dbReference type="GO" id="GO:0005829">
    <property type="term" value="C:cytosol"/>
    <property type="evidence" value="ECO:0007669"/>
    <property type="project" value="TreeGrafter"/>
</dbReference>
<dbReference type="Pfam" id="PF02525">
    <property type="entry name" value="Flavodoxin_2"/>
    <property type="match status" value="1"/>
</dbReference>
<evidence type="ECO:0000256" key="1">
    <source>
        <dbReference type="ARBA" id="ARBA00006252"/>
    </source>
</evidence>
<sequence length="204" mass="22649">MSDAINNRVLVVFCHPSPESFNASVKEAVLDTIQEAGAEVRVNDLYAREFNPVMEADELRNYLDTGRNRRGLEEDVESILWCNALVFIYPTWCYGAPAMLKGWLERCLLPGVAFDPTLGDSDTIPRGLAHITRLGVFTTCGASLALTHMMGSPGKNTFLRGVRALLALRCKTSFVAHYAMDKSTPTSRAAHLRKVRSKMRTLLT</sequence>
<organism evidence="4 5">
    <name type="scientific">Aliiroseovarius pelagivivens</name>
    <dbReference type="NCBI Taxonomy" id="1639690"/>
    <lineage>
        <taxon>Bacteria</taxon>
        <taxon>Pseudomonadati</taxon>
        <taxon>Pseudomonadota</taxon>
        <taxon>Alphaproteobacteria</taxon>
        <taxon>Rhodobacterales</taxon>
        <taxon>Paracoccaceae</taxon>
        <taxon>Aliiroseovarius</taxon>
    </lineage>
</organism>
<dbReference type="Gene3D" id="3.40.50.360">
    <property type="match status" value="1"/>
</dbReference>
<dbReference type="OrthoDB" id="9798454at2"/>